<dbReference type="OrthoDB" id="183532at2"/>
<evidence type="ECO:0000256" key="3">
    <source>
        <dbReference type="ARBA" id="ARBA00022448"/>
    </source>
</evidence>
<dbReference type="Pfam" id="PF00593">
    <property type="entry name" value="TonB_dep_Rec_b-barrel"/>
    <property type="match status" value="1"/>
</dbReference>
<protein>
    <submittedName>
        <fullName evidence="17">TonB-dependent receptor</fullName>
    </submittedName>
</protein>
<keyword evidence="10 17" id="KW-0675">Receptor</keyword>
<evidence type="ECO:0000313" key="17">
    <source>
        <dbReference type="EMBL" id="ARU06800.1"/>
    </source>
</evidence>
<dbReference type="InterPro" id="IPR037066">
    <property type="entry name" value="Plug_dom_sf"/>
</dbReference>
<organism evidence="17 18">
    <name type="scientific">Comamonas serinivorans</name>
    <dbReference type="NCBI Taxonomy" id="1082851"/>
    <lineage>
        <taxon>Bacteria</taxon>
        <taxon>Pseudomonadati</taxon>
        <taxon>Pseudomonadota</taxon>
        <taxon>Betaproteobacteria</taxon>
        <taxon>Burkholderiales</taxon>
        <taxon>Comamonadaceae</taxon>
        <taxon>Comamonas</taxon>
    </lineage>
</organism>
<evidence type="ECO:0000256" key="12">
    <source>
        <dbReference type="PROSITE-ProRule" id="PRU01360"/>
    </source>
</evidence>
<dbReference type="PANTHER" id="PTHR30069:SF53">
    <property type="entry name" value="COLICIN I RECEPTOR-RELATED"/>
    <property type="match status" value="1"/>
</dbReference>
<keyword evidence="18" id="KW-1185">Reference proteome</keyword>
<evidence type="ECO:0000256" key="2">
    <source>
        <dbReference type="ARBA" id="ARBA00009810"/>
    </source>
</evidence>
<dbReference type="EMBL" id="CP021455">
    <property type="protein sequence ID" value="ARU06800.1"/>
    <property type="molecule type" value="Genomic_DNA"/>
</dbReference>
<keyword evidence="4 12" id="KW-1134">Transmembrane beta strand</keyword>
<dbReference type="Proteomes" id="UP000196138">
    <property type="component" value="Chromosome"/>
</dbReference>
<keyword evidence="8 13" id="KW-0798">TonB box</keyword>
<evidence type="ECO:0000313" key="18">
    <source>
        <dbReference type="Proteomes" id="UP000196138"/>
    </source>
</evidence>
<gene>
    <name evidence="17" type="ORF">CCO03_11300</name>
</gene>
<feature type="signal peptide" evidence="14">
    <location>
        <begin position="1"/>
        <end position="29"/>
    </location>
</feature>
<evidence type="ECO:0000256" key="1">
    <source>
        <dbReference type="ARBA" id="ARBA00004571"/>
    </source>
</evidence>
<dbReference type="InterPro" id="IPR000531">
    <property type="entry name" value="Beta-barrel_TonB"/>
</dbReference>
<evidence type="ECO:0000256" key="13">
    <source>
        <dbReference type="RuleBase" id="RU003357"/>
    </source>
</evidence>
<dbReference type="InterPro" id="IPR039426">
    <property type="entry name" value="TonB-dep_rcpt-like"/>
</dbReference>
<evidence type="ECO:0000256" key="10">
    <source>
        <dbReference type="ARBA" id="ARBA00023170"/>
    </source>
</evidence>
<comment type="subcellular location">
    <subcellularLocation>
        <location evidence="1 12">Cell outer membrane</location>
        <topology evidence="1 12">Multi-pass membrane protein</topology>
    </subcellularLocation>
</comment>
<dbReference type="InterPro" id="IPR012910">
    <property type="entry name" value="Plug_dom"/>
</dbReference>
<dbReference type="InterPro" id="IPR036942">
    <property type="entry name" value="Beta-barrel_TonB_sf"/>
</dbReference>
<evidence type="ECO:0000256" key="5">
    <source>
        <dbReference type="ARBA" id="ARBA00022692"/>
    </source>
</evidence>
<feature type="chain" id="PRO_5012440294" evidence="14">
    <location>
        <begin position="30"/>
        <end position="636"/>
    </location>
</feature>
<sequence length="636" mass="67566">MSHSPFSSQACLPLAVAALCASFAPGAQAQSQAQAADVSNPGTVSAQRSDAGTLAAAAASLPDVVISATRTPQPAAQVLADVTVLDDQAVQRSGAVNIADLLARQPGMELVRNGGPGTTSSIYIRGAETRFTAVYVNGVRVDSQSTGGAPWEAISLAQIERIEILRGPAAAVYGSDAVAGVILIYTRQGDGAPKANVAVGLGSQGTRRAEAGISGQAGAVDYALGASRATSSGFNARPDAAYNPDKDGYRNTAANARLGWQVNGAHRLEAAFSHSKMDAQYDGFGTQGIDEHGVNQLTTASLAWAARWSEVYDSRLSVSQSTTRYRTSPDPYATKTTLRDALFQNTLRLGAHRLSLTLEHRGDALVNDPIDTSRHQNALALGWGWQGGAHTLQLNLRHDRDSEFGGATTGQFAWGYQFAPNWRVTAAAGTAFRVPTLYHRFSQYGAPDLQPEKSRNVELGLRWADGGSSVEATLYQNRVRNLIAFGAAGPCADAFGCYENGGRAVYEGLTLAARHRLGSVNLSGSIDLQDPHSRDTGKLLARRAKQLLKLGADTQLGGWTLGGEFQATSHRYDNAANTSRLGGFGVLNLYASTRLAPDWQLLLRVDNLADRQYQLARGYAQAGRTAYAELRWTPGF</sequence>
<accession>A0A1Y0ETR5</accession>
<dbReference type="KEGG" id="cser:CCO03_11300"/>
<dbReference type="CDD" id="cd01347">
    <property type="entry name" value="ligand_gated_channel"/>
    <property type="match status" value="1"/>
</dbReference>
<keyword evidence="5 12" id="KW-0812">Transmembrane</keyword>
<dbReference type="SUPFAM" id="SSF56935">
    <property type="entry name" value="Porins"/>
    <property type="match status" value="1"/>
</dbReference>
<name>A0A1Y0ETR5_9BURK</name>
<evidence type="ECO:0000259" key="15">
    <source>
        <dbReference type="Pfam" id="PF00593"/>
    </source>
</evidence>
<evidence type="ECO:0000256" key="11">
    <source>
        <dbReference type="ARBA" id="ARBA00023237"/>
    </source>
</evidence>
<dbReference type="GO" id="GO:0015889">
    <property type="term" value="P:cobalamin transport"/>
    <property type="evidence" value="ECO:0007669"/>
    <property type="project" value="TreeGrafter"/>
</dbReference>
<keyword evidence="9 12" id="KW-0472">Membrane</keyword>
<evidence type="ECO:0000256" key="6">
    <source>
        <dbReference type="ARBA" id="ARBA00022729"/>
    </source>
</evidence>
<evidence type="ECO:0000256" key="9">
    <source>
        <dbReference type="ARBA" id="ARBA00023136"/>
    </source>
</evidence>
<feature type="domain" description="TonB-dependent receptor plug" evidence="16">
    <location>
        <begin position="77"/>
        <end position="181"/>
    </location>
</feature>
<dbReference type="GO" id="GO:0009279">
    <property type="term" value="C:cell outer membrane"/>
    <property type="evidence" value="ECO:0007669"/>
    <property type="project" value="UniProtKB-SubCell"/>
</dbReference>
<evidence type="ECO:0000256" key="4">
    <source>
        <dbReference type="ARBA" id="ARBA00022452"/>
    </source>
</evidence>
<keyword evidence="3 12" id="KW-0813">Transport</keyword>
<keyword evidence="6 14" id="KW-0732">Signal</keyword>
<dbReference type="Gene3D" id="2.170.130.10">
    <property type="entry name" value="TonB-dependent receptor, plug domain"/>
    <property type="match status" value="1"/>
</dbReference>
<feature type="domain" description="TonB-dependent receptor-like beta-barrel" evidence="15">
    <location>
        <begin position="218"/>
        <end position="608"/>
    </location>
</feature>
<comment type="similarity">
    <text evidence="2 12 13">Belongs to the TonB-dependent receptor family.</text>
</comment>
<dbReference type="PROSITE" id="PS52016">
    <property type="entry name" value="TONB_DEPENDENT_REC_3"/>
    <property type="match status" value="1"/>
</dbReference>
<dbReference type="Pfam" id="PF07715">
    <property type="entry name" value="Plug"/>
    <property type="match status" value="1"/>
</dbReference>
<dbReference type="PANTHER" id="PTHR30069">
    <property type="entry name" value="TONB-DEPENDENT OUTER MEMBRANE RECEPTOR"/>
    <property type="match status" value="1"/>
</dbReference>
<keyword evidence="7" id="KW-0406">Ion transport</keyword>
<evidence type="ECO:0000256" key="7">
    <source>
        <dbReference type="ARBA" id="ARBA00023065"/>
    </source>
</evidence>
<evidence type="ECO:0000256" key="14">
    <source>
        <dbReference type="SAM" id="SignalP"/>
    </source>
</evidence>
<evidence type="ECO:0000259" key="16">
    <source>
        <dbReference type="Pfam" id="PF07715"/>
    </source>
</evidence>
<dbReference type="GO" id="GO:0006811">
    <property type="term" value="P:monoatomic ion transport"/>
    <property type="evidence" value="ECO:0007669"/>
    <property type="project" value="UniProtKB-KW"/>
</dbReference>
<dbReference type="AlphaFoldDB" id="A0A1Y0ETR5"/>
<evidence type="ECO:0000256" key="8">
    <source>
        <dbReference type="ARBA" id="ARBA00023077"/>
    </source>
</evidence>
<dbReference type="Gene3D" id="2.40.170.20">
    <property type="entry name" value="TonB-dependent receptor, beta-barrel domain"/>
    <property type="match status" value="1"/>
</dbReference>
<proteinExistence type="inferred from homology"/>
<reference evidence="17 18" key="1">
    <citation type="submission" date="2017-05" db="EMBL/GenBank/DDBJ databases">
        <authorList>
            <person name="Song R."/>
            <person name="Chenine A.L."/>
            <person name="Ruprecht R.M."/>
        </authorList>
    </citation>
    <scope>NUCLEOTIDE SEQUENCE [LARGE SCALE GENOMIC DNA]</scope>
    <source>
        <strain evidence="17 18">DSM 26136</strain>
    </source>
</reference>
<keyword evidence="11 12" id="KW-0998">Cell outer membrane</keyword>